<dbReference type="Pfam" id="PF00496">
    <property type="entry name" value="SBP_bac_5"/>
    <property type="match status" value="1"/>
</dbReference>
<evidence type="ECO:0000256" key="3">
    <source>
        <dbReference type="ARBA" id="ARBA00022448"/>
    </source>
</evidence>
<evidence type="ECO:0000256" key="2">
    <source>
        <dbReference type="ARBA" id="ARBA00005695"/>
    </source>
</evidence>
<dbReference type="PROSITE" id="PS51318">
    <property type="entry name" value="TAT"/>
    <property type="match status" value="1"/>
</dbReference>
<dbReference type="Gene3D" id="3.40.190.10">
    <property type="entry name" value="Periplasmic binding protein-like II"/>
    <property type="match status" value="1"/>
</dbReference>
<dbReference type="PATRIC" id="fig|270351.10.peg.6933"/>
<dbReference type="AlphaFoldDB" id="A0A0C6G1L3"/>
<comment type="similarity">
    <text evidence="2">Belongs to the bacterial solute-binding protein 5 family.</text>
</comment>
<geneLocation type="plasmid" evidence="8">
    <name>pMaq22A_2p DNA</name>
</geneLocation>
<dbReference type="GO" id="GO:0015833">
    <property type="term" value="P:peptide transport"/>
    <property type="evidence" value="ECO:0007669"/>
    <property type="project" value="TreeGrafter"/>
</dbReference>
<dbReference type="PANTHER" id="PTHR30290">
    <property type="entry name" value="PERIPLASMIC BINDING COMPONENT OF ABC TRANSPORTER"/>
    <property type="match status" value="1"/>
</dbReference>
<accession>A0A0C6G1L3</accession>
<dbReference type="GO" id="GO:0043190">
    <property type="term" value="C:ATP-binding cassette (ABC) transporter complex"/>
    <property type="evidence" value="ECO:0007669"/>
    <property type="project" value="InterPro"/>
</dbReference>
<dbReference type="RefSeq" id="WP_060850953.1">
    <property type="nucleotide sequence ID" value="NZ_AP014706.1"/>
</dbReference>
<dbReference type="Gene3D" id="3.10.105.10">
    <property type="entry name" value="Dipeptide-binding Protein, Domain 3"/>
    <property type="match status" value="1"/>
</dbReference>
<dbReference type="EMBL" id="AP014706">
    <property type="protein sequence ID" value="BAQ49815.1"/>
    <property type="molecule type" value="Genomic_DNA"/>
</dbReference>
<evidence type="ECO:0000256" key="5">
    <source>
        <dbReference type="SAM" id="SignalP"/>
    </source>
</evidence>
<evidence type="ECO:0000256" key="4">
    <source>
        <dbReference type="ARBA" id="ARBA00022729"/>
    </source>
</evidence>
<reference evidence="7 8" key="1">
    <citation type="journal article" date="2015" name="Genome Announc.">
        <title>Complete Genome Sequence of Methylobacterium aquaticum Strain 22A, Isolated from Racomitrium japonicum Moss.</title>
        <authorList>
            <person name="Tani A."/>
            <person name="Ogura Y."/>
            <person name="Hayashi T."/>
            <person name="Kimbara K."/>
        </authorList>
    </citation>
    <scope>NUCLEOTIDE SEQUENCE [LARGE SCALE GENOMIC DNA]</scope>
    <source>
        <strain evidence="7 8">MA-22A</strain>
        <plasmid evidence="8">Plasmid pMaq22A_2p DNA</plasmid>
    </source>
</reference>
<dbReference type="SUPFAM" id="SSF53850">
    <property type="entry name" value="Periplasmic binding protein-like II"/>
    <property type="match status" value="1"/>
</dbReference>
<dbReference type="InterPro" id="IPR006311">
    <property type="entry name" value="TAT_signal"/>
</dbReference>
<proteinExistence type="inferred from homology"/>
<dbReference type="GO" id="GO:1904680">
    <property type="term" value="F:peptide transmembrane transporter activity"/>
    <property type="evidence" value="ECO:0007669"/>
    <property type="project" value="TreeGrafter"/>
</dbReference>
<dbReference type="Proteomes" id="UP000061432">
    <property type="component" value="Plasmid pMaq22A_2p"/>
</dbReference>
<feature type="domain" description="Solute-binding protein family 5" evidence="6">
    <location>
        <begin position="76"/>
        <end position="418"/>
    </location>
</feature>
<evidence type="ECO:0000256" key="1">
    <source>
        <dbReference type="ARBA" id="ARBA00004418"/>
    </source>
</evidence>
<comment type="subcellular location">
    <subcellularLocation>
        <location evidence="1">Periplasm</location>
    </subcellularLocation>
</comment>
<dbReference type="InterPro" id="IPR030678">
    <property type="entry name" value="Peptide/Ni-bd"/>
</dbReference>
<evidence type="ECO:0000313" key="8">
    <source>
        <dbReference type="Proteomes" id="UP000061432"/>
    </source>
</evidence>
<name>A0A0C6G1L3_9HYPH</name>
<dbReference type="PIRSF" id="PIRSF002741">
    <property type="entry name" value="MppA"/>
    <property type="match status" value="1"/>
</dbReference>
<gene>
    <name evidence="7" type="primary">ddpA</name>
    <name evidence="7" type="ORF">Maq22A_2p40030</name>
</gene>
<dbReference type="InterPro" id="IPR000914">
    <property type="entry name" value="SBP_5_dom"/>
</dbReference>
<keyword evidence="4 5" id="KW-0732">Signal</keyword>
<dbReference type="InterPro" id="IPR039424">
    <property type="entry name" value="SBP_5"/>
</dbReference>
<keyword evidence="3" id="KW-0813">Transport</keyword>
<organism evidence="7 8">
    <name type="scientific">Methylobacterium aquaticum</name>
    <dbReference type="NCBI Taxonomy" id="270351"/>
    <lineage>
        <taxon>Bacteria</taxon>
        <taxon>Pseudomonadati</taxon>
        <taxon>Pseudomonadota</taxon>
        <taxon>Alphaproteobacteria</taxon>
        <taxon>Hyphomicrobiales</taxon>
        <taxon>Methylobacteriaceae</taxon>
        <taxon>Methylobacterium</taxon>
    </lineage>
</organism>
<dbReference type="OrthoDB" id="9803988at2"/>
<dbReference type="CDD" id="cd00995">
    <property type="entry name" value="PBP2_NikA_DppA_OppA_like"/>
    <property type="match status" value="1"/>
</dbReference>
<sequence length="515" mass="55793">MTLPILTRRSLVAGAALGSLAGAGLVRAETAATVRAAIAGFSVLNTLDPAKASLLSESYVIWAVFNALLRFNARMEIEGDLAATYTVVDSTTLEFSLRPDARFHDGAPVTADDVKFSLERILDSATASPNRGKLVAIEAIAIRNPLTVRITTRAPFAPLLSALTNTRTGTQIVSRAALRDLGPEAFARAPVGSGAYRVRAWRSNERVELEAAPHRLGPPPRSPRVDVLLIPEESSGLTALLGQAVDLTSTAPFADVRALEARTSLQVFKQPGLNTRYVALNTRQAPFDDVHVRRALSMAFDRNTLVKAVLFGEGTVTPGLLPPALLAHQGPLPDLVTYDPTRARAELAKARYRPEAVAATVLVWGSSWWRRFGEIVVAQINQTLGTRLSVQAGDTNAVFAQLRSGAYQAAVWGWLGLVDYDEYLGDILGAEGARNFQGYANLAFEALLAEGRTTLDPSRRAAIYARADRLMLEDMPVWPAFCSNVHHVATRRLAGFTQLPYSNFGDQFSHLELRS</sequence>
<protein>
    <submittedName>
        <fullName evidence="7">ABC-type dipeptide transport system, periplasmic component</fullName>
    </submittedName>
</protein>
<feature type="chain" id="PRO_5002189674" evidence="5">
    <location>
        <begin position="29"/>
        <end position="515"/>
    </location>
</feature>
<dbReference type="Gene3D" id="3.90.76.10">
    <property type="entry name" value="Dipeptide-binding Protein, Domain 1"/>
    <property type="match status" value="1"/>
</dbReference>
<evidence type="ECO:0000259" key="6">
    <source>
        <dbReference type="Pfam" id="PF00496"/>
    </source>
</evidence>
<keyword evidence="7" id="KW-0614">Plasmid</keyword>
<dbReference type="GO" id="GO:0030288">
    <property type="term" value="C:outer membrane-bounded periplasmic space"/>
    <property type="evidence" value="ECO:0007669"/>
    <property type="project" value="UniProtKB-ARBA"/>
</dbReference>
<evidence type="ECO:0000313" key="7">
    <source>
        <dbReference type="EMBL" id="BAQ49815.1"/>
    </source>
</evidence>
<reference evidence="8" key="2">
    <citation type="submission" date="2015-01" db="EMBL/GenBank/DDBJ databases">
        <title>Complete genome sequence of Methylobacterium aquaticum strain 22A.</title>
        <authorList>
            <person name="Tani A."/>
            <person name="Ogura Y."/>
            <person name="Hayashi T."/>
        </authorList>
    </citation>
    <scope>NUCLEOTIDE SEQUENCE [LARGE SCALE GENOMIC DNA]</scope>
    <source>
        <strain evidence="8">MA-22A</strain>
        <plasmid evidence="8">Plasmid pMaq22A_2p DNA</plasmid>
    </source>
</reference>
<dbReference type="PANTHER" id="PTHR30290:SF10">
    <property type="entry name" value="PERIPLASMIC OLIGOPEPTIDE-BINDING PROTEIN-RELATED"/>
    <property type="match status" value="1"/>
</dbReference>
<feature type="signal peptide" evidence="5">
    <location>
        <begin position="1"/>
        <end position="28"/>
    </location>
</feature>
<dbReference type="KEGG" id="maqu:Maq22A_2p40030"/>